<feature type="compositionally biased region" description="Basic residues" evidence="1">
    <location>
        <begin position="350"/>
        <end position="366"/>
    </location>
</feature>
<feature type="region of interest" description="Disordered" evidence="1">
    <location>
        <begin position="350"/>
        <end position="375"/>
    </location>
</feature>
<gene>
    <name evidence="3" type="ORF">g.23561</name>
</gene>
<dbReference type="InterPro" id="IPR011705">
    <property type="entry name" value="BACK"/>
</dbReference>
<dbReference type="EMBL" id="GEBQ01025980">
    <property type="protein sequence ID" value="JAT13997.1"/>
    <property type="molecule type" value="Transcribed_RNA"/>
</dbReference>
<dbReference type="Gene3D" id="1.25.40.420">
    <property type="match status" value="1"/>
</dbReference>
<evidence type="ECO:0000313" key="3">
    <source>
        <dbReference type="EMBL" id="JAT13997.1"/>
    </source>
</evidence>
<dbReference type="SMART" id="SM00875">
    <property type="entry name" value="BACK"/>
    <property type="match status" value="1"/>
</dbReference>
<dbReference type="PROSITE" id="PS50097">
    <property type="entry name" value="BTB"/>
    <property type="match status" value="1"/>
</dbReference>
<sequence>MCPNDNPAGRPPHLPKRLDSLFDSEAGSDVTFLVGPEPETWRFPGHRNILSEANPVFRAMLQGPLADSGPTVAIDDVDGKAFDLLLRFLYREDVVLGSIPTALATLYAASKYLCAGLVRTCVLYLNDNLNTQNVLQVYQHIRVYCSHHQTRDLGLWIASAPPAPGDSSSSYSVGVDKDPNDNLDTMSCLCSSLLHNCLHFIDTKADQVLADESVEDLTADALRDIALRDSLAVSSESVLFTALERWCNRECKRGQLQLSAESRRSVLGYDLLFSPRYLLMSPHQFLSGPMQSGLLDQAETATLMAHILNAPTKPAASSLPPETIERLRTPRRRPFSSPINLSSTKCKRDKKDLKKSKAAKKQKKVKCKDDKVESPNKKCSGSCFLEHLCRVLSCVFD</sequence>
<protein>
    <recommendedName>
        <fullName evidence="2">BTB domain-containing protein</fullName>
    </recommendedName>
</protein>
<dbReference type="Gene3D" id="3.30.710.10">
    <property type="entry name" value="Potassium Channel Kv1.1, Chain A"/>
    <property type="match status" value="1"/>
</dbReference>
<dbReference type="GO" id="GO:0022008">
    <property type="term" value="P:neurogenesis"/>
    <property type="evidence" value="ECO:0007669"/>
    <property type="project" value="TreeGrafter"/>
</dbReference>
<evidence type="ECO:0000259" key="2">
    <source>
        <dbReference type="PROSITE" id="PS50097"/>
    </source>
</evidence>
<dbReference type="InterPro" id="IPR000210">
    <property type="entry name" value="BTB/POZ_dom"/>
</dbReference>
<evidence type="ECO:0000256" key="1">
    <source>
        <dbReference type="SAM" id="MobiDB-lite"/>
    </source>
</evidence>
<organism evidence="3">
    <name type="scientific">Graphocephala atropunctata</name>
    <dbReference type="NCBI Taxonomy" id="36148"/>
    <lineage>
        <taxon>Eukaryota</taxon>
        <taxon>Metazoa</taxon>
        <taxon>Ecdysozoa</taxon>
        <taxon>Arthropoda</taxon>
        <taxon>Hexapoda</taxon>
        <taxon>Insecta</taxon>
        <taxon>Pterygota</taxon>
        <taxon>Neoptera</taxon>
        <taxon>Paraneoptera</taxon>
        <taxon>Hemiptera</taxon>
        <taxon>Auchenorrhyncha</taxon>
        <taxon>Membracoidea</taxon>
        <taxon>Cicadellidae</taxon>
        <taxon>Cicadellinae</taxon>
        <taxon>Cicadellini</taxon>
        <taxon>Graphocephala</taxon>
    </lineage>
</organism>
<proteinExistence type="predicted"/>
<dbReference type="Pfam" id="PF07707">
    <property type="entry name" value="BACK"/>
    <property type="match status" value="1"/>
</dbReference>
<dbReference type="SMART" id="SM00225">
    <property type="entry name" value="BTB"/>
    <property type="match status" value="1"/>
</dbReference>
<dbReference type="PANTHER" id="PTHR45774:SF4">
    <property type="entry name" value="AXUNDEAD, ISOFORM F"/>
    <property type="match status" value="1"/>
</dbReference>
<accession>A0A1B6KRD5</accession>
<dbReference type="AlphaFoldDB" id="A0A1B6KRD5"/>
<dbReference type="InterPro" id="IPR011333">
    <property type="entry name" value="SKP1/BTB/POZ_sf"/>
</dbReference>
<dbReference type="Pfam" id="PF00651">
    <property type="entry name" value="BTB"/>
    <property type="match status" value="1"/>
</dbReference>
<dbReference type="SUPFAM" id="SSF54695">
    <property type="entry name" value="POZ domain"/>
    <property type="match status" value="1"/>
</dbReference>
<feature type="domain" description="BTB" evidence="2">
    <location>
        <begin position="28"/>
        <end position="98"/>
    </location>
</feature>
<dbReference type="GO" id="GO:0005829">
    <property type="term" value="C:cytosol"/>
    <property type="evidence" value="ECO:0007669"/>
    <property type="project" value="TreeGrafter"/>
</dbReference>
<reference evidence="3" key="1">
    <citation type="submission" date="2015-11" db="EMBL/GenBank/DDBJ databases">
        <title>De novo transcriptome assembly of four potential Pierce s Disease insect vectors from Arizona vineyards.</title>
        <authorList>
            <person name="Tassone E.E."/>
        </authorList>
    </citation>
    <scope>NUCLEOTIDE SEQUENCE</scope>
</reference>
<dbReference type="PANTHER" id="PTHR45774">
    <property type="entry name" value="BTB/POZ DOMAIN-CONTAINING"/>
    <property type="match status" value="1"/>
</dbReference>
<name>A0A1B6KRD5_9HEMI</name>